<sequence>MPPGPLPLPIIGNLHLLDITRQDVSFIKLSKTYGPVYTLHFGSRKVVVLVGHEAVKEALLSKDNEFINRPYIPIFYKIQHGNGIFFSDGDLWKTIRRFTLACMRELGMGKNQMERKIQEELHFLIEMINSHKGEPFPLKAFIGAPTNITFILLFGDRFDYADPTFVTFLGLIDDVMTLLGKPFLHVFNALPYLGFLLKPHKTILRKIGETNAILHRYIQGAKQGVSENSMGSYIDGLLFRQKEEEKSESKKMFYDANITASVLDLVMAGTETTATTMQWAVLIMMKYPEIQRKVQEEIKRILGSERVPTYEDRKHMPFTLAVIHEVQRFSSVVLQFPRCTAVDTHFRGYFIPKVDASRIYMYRSMFKIPISSLGSEFQNKATLYTANKVETQRSASPKTVELFLCMCVSGAT</sequence>
<dbReference type="Proteomes" id="UP000001646">
    <property type="component" value="Unplaced"/>
</dbReference>
<dbReference type="InterPro" id="IPR036396">
    <property type="entry name" value="Cyt_P450_sf"/>
</dbReference>
<reference evidence="5" key="2">
    <citation type="submission" date="2025-08" db="UniProtKB">
        <authorList>
            <consortium name="Ensembl"/>
        </authorList>
    </citation>
    <scope>IDENTIFICATION</scope>
</reference>
<evidence type="ECO:0000256" key="1">
    <source>
        <dbReference type="ARBA" id="ARBA00001971"/>
    </source>
</evidence>
<dbReference type="FunFam" id="1.10.630.10:FF:000165">
    <property type="entry name" value="Cytochrome P450, family 2, subfamily Y, polypeptide 3"/>
    <property type="match status" value="1"/>
</dbReference>
<dbReference type="eggNOG" id="KOG0156">
    <property type="taxonomic scope" value="Eukaryota"/>
</dbReference>
<dbReference type="HOGENOM" id="CLU_001570_22_3_1"/>
<comment type="cofactor">
    <cofactor evidence="1">
        <name>heme</name>
        <dbReference type="ChEBI" id="CHEBI:30413"/>
    </cofactor>
</comment>
<evidence type="ECO:0000256" key="4">
    <source>
        <dbReference type="ARBA" id="ARBA00023004"/>
    </source>
</evidence>
<evidence type="ECO:0000256" key="3">
    <source>
        <dbReference type="ARBA" id="ARBA00022723"/>
    </source>
</evidence>
<dbReference type="InParanoid" id="H9G9V4"/>
<dbReference type="InterPro" id="IPR050182">
    <property type="entry name" value="Cytochrome_P450_fam2"/>
</dbReference>
<dbReference type="Bgee" id="ENSACAG00000005054">
    <property type="expression patterns" value="Expressed in kidney and 6 other cell types or tissues"/>
</dbReference>
<dbReference type="SUPFAM" id="SSF48264">
    <property type="entry name" value="Cytochrome P450"/>
    <property type="match status" value="1"/>
</dbReference>
<protein>
    <recommendedName>
        <fullName evidence="7">Cytochrome P450 family 2 subfamily W member 1</fullName>
    </recommendedName>
</protein>
<organism evidence="5 6">
    <name type="scientific">Anolis carolinensis</name>
    <name type="common">Green anole</name>
    <name type="synonym">American chameleon</name>
    <dbReference type="NCBI Taxonomy" id="28377"/>
    <lineage>
        <taxon>Eukaryota</taxon>
        <taxon>Metazoa</taxon>
        <taxon>Chordata</taxon>
        <taxon>Craniata</taxon>
        <taxon>Vertebrata</taxon>
        <taxon>Euteleostomi</taxon>
        <taxon>Lepidosauria</taxon>
        <taxon>Squamata</taxon>
        <taxon>Bifurcata</taxon>
        <taxon>Unidentata</taxon>
        <taxon>Episquamata</taxon>
        <taxon>Toxicofera</taxon>
        <taxon>Iguania</taxon>
        <taxon>Dactyloidae</taxon>
        <taxon>Anolis</taxon>
    </lineage>
</organism>
<dbReference type="Gene3D" id="1.10.630.10">
    <property type="entry name" value="Cytochrome P450"/>
    <property type="match status" value="1"/>
</dbReference>
<dbReference type="Ensembl" id="ENSACAT00000005100.4">
    <property type="protein sequence ID" value="ENSACAP00000004987.3"/>
    <property type="gene ID" value="ENSACAG00000005054.4"/>
</dbReference>
<dbReference type="InterPro" id="IPR001128">
    <property type="entry name" value="Cyt_P450"/>
</dbReference>
<reference evidence="5" key="1">
    <citation type="submission" date="2009-12" db="EMBL/GenBank/DDBJ databases">
        <title>The Genome Sequence of Anolis carolinensis (Green Anole Lizard).</title>
        <authorList>
            <consortium name="The Genome Sequencing Platform"/>
            <person name="Di Palma F."/>
            <person name="Alfoldi J."/>
            <person name="Heiman D."/>
            <person name="Young S."/>
            <person name="Grabherr M."/>
            <person name="Johnson J."/>
            <person name="Lander E.S."/>
            <person name="Lindblad-Toh K."/>
        </authorList>
    </citation>
    <scope>NUCLEOTIDE SEQUENCE [LARGE SCALE GENOMIC DNA]</scope>
    <source>
        <strain evidence="5">JBL SC #1</strain>
    </source>
</reference>
<dbReference type="GO" id="GO:0016712">
    <property type="term" value="F:oxidoreductase activity, acting on paired donors, with incorporation or reduction of molecular oxygen, reduced flavin or flavoprotein as one donor, and incorporation of one atom of oxygen"/>
    <property type="evidence" value="ECO:0000318"/>
    <property type="project" value="GO_Central"/>
</dbReference>
<reference evidence="5" key="3">
    <citation type="submission" date="2025-09" db="UniProtKB">
        <authorList>
            <consortium name="Ensembl"/>
        </authorList>
    </citation>
    <scope>IDENTIFICATION</scope>
</reference>
<dbReference type="STRING" id="28377.ENSACAP00000004987"/>
<dbReference type="InterPro" id="IPR002401">
    <property type="entry name" value="Cyt_P450_E_grp-I"/>
</dbReference>
<dbReference type="GO" id="GO:0006082">
    <property type="term" value="P:organic acid metabolic process"/>
    <property type="evidence" value="ECO:0000318"/>
    <property type="project" value="GO_Central"/>
</dbReference>
<dbReference type="GO" id="GO:0005506">
    <property type="term" value="F:iron ion binding"/>
    <property type="evidence" value="ECO:0007669"/>
    <property type="project" value="InterPro"/>
</dbReference>
<keyword evidence="6" id="KW-1185">Reference proteome</keyword>
<dbReference type="GeneTree" id="ENSGT00940000161956"/>
<accession>H9G9V4</accession>
<evidence type="ECO:0000256" key="2">
    <source>
        <dbReference type="ARBA" id="ARBA00010617"/>
    </source>
</evidence>
<keyword evidence="3" id="KW-0479">Metal-binding</keyword>
<dbReference type="GO" id="GO:0020037">
    <property type="term" value="F:heme binding"/>
    <property type="evidence" value="ECO:0000318"/>
    <property type="project" value="GO_Central"/>
</dbReference>
<keyword evidence="4" id="KW-0408">Iron</keyword>
<dbReference type="PRINTS" id="PR00463">
    <property type="entry name" value="EP450I"/>
</dbReference>
<evidence type="ECO:0000313" key="6">
    <source>
        <dbReference type="Proteomes" id="UP000001646"/>
    </source>
</evidence>
<evidence type="ECO:0000313" key="5">
    <source>
        <dbReference type="Ensembl" id="ENSACAP00000004987.3"/>
    </source>
</evidence>
<evidence type="ECO:0008006" key="7">
    <source>
        <dbReference type="Google" id="ProtNLM"/>
    </source>
</evidence>
<dbReference type="GO" id="GO:0005737">
    <property type="term" value="C:cytoplasm"/>
    <property type="evidence" value="ECO:0000318"/>
    <property type="project" value="GO_Central"/>
</dbReference>
<dbReference type="GO" id="GO:0006805">
    <property type="term" value="P:xenobiotic metabolic process"/>
    <property type="evidence" value="ECO:0000318"/>
    <property type="project" value="GO_Central"/>
</dbReference>
<dbReference type="PANTHER" id="PTHR24300:SF291">
    <property type="entry name" value="CYTOCHROME P450 2W1"/>
    <property type="match status" value="1"/>
</dbReference>
<name>H9G9V4_ANOCA</name>
<comment type="similarity">
    <text evidence="2">Belongs to the cytochrome P450 family.</text>
</comment>
<dbReference type="Pfam" id="PF00067">
    <property type="entry name" value="p450"/>
    <property type="match status" value="1"/>
</dbReference>
<dbReference type="AlphaFoldDB" id="H9G9V4"/>
<dbReference type="PANTHER" id="PTHR24300">
    <property type="entry name" value="CYTOCHROME P450 508A4-RELATED"/>
    <property type="match status" value="1"/>
</dbReference>
<proteinExistence type="inferred from homology"/>
<dbReference type="PRINTS" id="PR00385">
    <property type="entry name" value="P450"/>
</dbReference>